<accession>A2Q366</accession>
<proteinExistence type="predicted"/>
<dbReference type="AlphaFoldDB" id="A2Q366"/>
<organism evidence="1">
    <name type="scientific">Medicago truncatula</name>
    <name type="common">Barrel medic</name>
    <name type="synonym">Medicago tribuloides</name>
    <dbReference type="NCBI Taxonomy" id="3880"/>
    <lineage>
        <taxon>Eukaryota</taxon>
        <taxon>Viridiplantae</taxon>
        <taxon>Streptophyta</taxon>
        <taxon>Embryophyta</taxon>
        <taxon>Tracheophyta</taxon>
        <taxon>Spermatophyta</taxon>
        <taxon>Magnoliopsida</taxon>
        <taxon>eudicotyledons</taxon>
        <taxon>Gunneridae</taxon>
        <taxon>Pentapetalae</taxon>
        <taxon>rosids</taxon>
        <taxon>fabids</taxon>
        <taxon>Fabales</taxon>
        <taxon>Fabaceae</taxon>
        <taxon>Papilionoideae</taxon>
        <taxon>50 kb inversion clade</taxon>
        <taxon>NPAAA clade</taxon>
        <taxon>Hologalegina</taxon>
        <taxon>IRL clade</taxon>
        <taxon>Trifolieae</taxon>
        <taxon>Medicago</taxon>
    </lineage>
</organism>
<name>A2Q366_MEDTR</name>
<reference evidence="1" key="1">
    <citation type="submission" date="2004-12" db="EMBL/GenBank/DDBJ databases">
        <authorList>
            <person name="Town C.D."/>
        </authorList>
    </citation>
    <scope>NUCLEOTIDE SEQUENCE</scope>
</reference>
<reference evidence="1" key="2">
    <citation type="submission" date="2007-03" db="EMBL/GenBank/DDBJ databases">
        <authorList>
            <consortium name="The International Medicago Genome Annotation Group"/>
        </authorList>
    </citation>
    <scope>NUCLEOTIDE SEQUENCE</scope>
</reference>
<gene>
    <name evidence="1" type="ORF">MtrDRAFT_AC154867g39v2</name>
</gene>
<sequence length="46" mass="5170">MMLQTIAQHDYIMAQKNNQFVGSSASLPLIHYLSIPNPSFMNQDAC</sequence>
<protein>
    <submittedName>
        <fullName evidence="1">Uncharacterized protein</fullName>
    </submittedName>
</protein>
<dbReference type="EMBL" id="AC154867">
    <property type="protein sequence ID" value="ABN08066.1"/>
    <property type="molecule type" value="Genomic_DNA"/>
</dbReference>
<evidence type="ECO:0000313" key="1">
    <source>
        <dbReference type="EMBL" id="ABN08066.1"/>
    </source>
</evidence>